<comment type="caution">
    <text evidence="3">The sequence shown here is derived from an EMBL/GenBank/DDBJ whole genome shotgun (WGS) entry which is preliminary data.</text>
</comment>
<feature type="transmembrane region" description="Helical" evidence="2">
    <location>
        <begin position="96"/>
        <end position="117"/>
    </location>
</feature>
<evidence type="ECO:0000313" key="4">
    <source>
        <dbReference type="Proteomes" id="UP001139104"/>
    </source>
</evidence>
<evidence type="ECO:0000256" key="2">
    <source>
        <dbReference type="SAM" id="Phobius"/>
    </source>
</evidence>
<name>A0ABS9Z6Q7_9HYPH</name>
<dbReference type="PANTHER" id="PTHR34980">
    <property type="entry name" value="INNER MEMBRANE PROTEIN-RELATED-RELATED"/>
    <property type="match status" value="1"/>
</dbReference>
<feature type="transmembrane region" description="Helical" evidence="2">
    <location>
        <begin position="21"/>
        <end position="45"/>
    </location>
</feature>
<keyword evidence="2" id="KW-1133">Transmembrane helix</keyword>
<feature type="transmembrane region" description="Helical" evidence="2">
    <location>
        <begin position="123"/>
        <end position="148"/>
    </location>
</feature>
<dbReference type="Proteomes" id="UP001139104">
    <property type="component" value="Unassembled WGS sequence"/>
</dbReference>
<reference evidence="3" key="1">
    <citation type="journal article" date="2022" name="ISME J.">
        <title>Identification of active gaseous-alkane degraders at natural gas seeps.</title>
        <authorList>
            <person name="Farhan Ul Haque M."/>
            <person name="Hernandez M."/>
            <person name="Crombie A.T."/>
            <person name="Murrell J.C."/>
        </authorList>
    </citation>
    <scope>NUCLEOTIDE SEQUENCE</scope>
    <source>
        <strain evidence="3">PC2</strain>
    </source>
</reference>
<sequence>MTDRFLWLLFSFEGRINRATFAKIFFAQFVLGAVFQFFVLNRYMVPTLDAATHKIRMALHAPPQVAAVLCFLAIVSCWVSFANYIKRLHDFGWSGWWLLGPVGLTLAGLVASLPFFLVHLRVVGALVLGVTVSMTVIGGLFLTTMMFFRRGDTGENGHPRAPGSRLRPRFDVEPGAAHAEPSEFHPERPPAQGFGRRGVRA</sequence>
<gene>
    <name evidence="3" type="ORF">K2U94_09975</name>
</gene>
<dbReference type="PANTHER" id="PTHR34980:SF3">
    <property type="entry name" value="BLR8105 PROTEIN"/>
    <property type="match status" value="1"/>
</dbReference>
<proteinExistence type="predicted"/>
<feature type="region of interest" description="Disordered" evidence="1">
    <location>
        <begin position="153"/>
        <end position="201"/>
    </location>
</feature>
<evidence type="ECO:0000256" key="1">
    <source>
        <dbReference type="SAM" id="MobiDB-lite"/>
    </source>
</evidence>
<dbReference type="EMBL" id="JAIVFP010000001">
    <property type="protein sequence ID" value="MCI4683090.1"/>
    <property type="molecule type" value="Genomic_DNA"/>
</dbReference>
<accession>A0ABS9Z6Q7</accession>
<keyword evidence="4" id="KW-1185">Reference proteome</keyword>
<dbReference type="RefSeq" id="WP_243067060.1">
    <property type="nucleotide sequence ID" value="NZ_JAIVFK010000012.1"/>
</dbReference>
<dbReference type="Pfam" id="PF05656">
    <property type="entry name" value="DUF805"/>
    <property type="match status" value="1"/>
</dbReference>
<feature type="transmembrane region" description="Helical" evidence="2">
    <location>
        <begin position="65"/>
        <end position="84"/>
    </location>
</feature>
<organism evidence="3 4">
    <name type="scientific">Candidatus Rhodoblastus alkanivorans</name>
    <dbReference type="NCBI Taxonomy" id="2954117"/>
    <lineage>
        <taxon>Bacteria</taxon>
        <taxon>Pseudomonadati</taxon>
        <taxon>Pseudomonadota</taxon>
        <taxon>Alphaproteobacteria</taxon>
        <taxon>Hyphomicrobiales</taxon>
        <taxon>Rhodoblastaceae</taxon>
        <taxon>Rhodoblastus</taxon>
    </lineage>
</organism>
<keyword evidence="2" id="KW-0472">Membrane</keyword>
<protein>
    <submittedName>
        <fullName evidence="3">DUF805 domain-containing protein</fullName>
    </submittedName>
</protein>
<dbReference type="InterPro" id="IPR008523">
    <property type="entry name" value="DUF805"/>
</dbReference>
<evidence type="ECO:0000313" key="3">
    <source>
        <dbReference type="EMBL" id="MCI4683090.1"/>
    </source>
</evidence>
<keyword evidence="2" id="KW-0812">Transmembrane</keyword>